<proteinExistence type="predicted"/>
<organism evidence="1 2">
    <name type="scientific">Panthera leo</name>
    <name type="common">Lion</name>
    <dbReference type="NCBI Taxonomy" id="9689"/>
    <lineage>
        <taxon>Eukaryota</taxon>
        <taxon>Metazoa</taxon>
        <taxon>Chordata</taxon>
        <taxon>Craniata</taxon>
        <taxon>Vertebrata</taxon>
        <taxon>Euteleostomi</taxon>
        <taxon>Mammalia</taxon>
        <taxon>Eutheria</taxon>
        <taxon>Laurasiatheria</taxon>
        <taxon>Carnivora</taxon>
        <taxon>Feliformia</taxon>
        <taxon>Felidae</taxon>
        <taxon>Pantherinae</taxon>
        <taxon>Panthera</taxon>
    </lineage>
</organism>
<protein>
    <submittedName>
        <fullName evidence="1">Uncharacterized protein</fullName>
    </submittedName>
</protein>
<name>A0A8C8X2G4_PANLE</name>
<reference evidence="1" key="3">
    <citation type="submission" date="2025-09" db="UniProtKB">
        <authorList>
            <consortium name="Ensembl"/>
        </authorList>
    </citation>
    <scope>IDENTIFICATION</scope>
</reference>
<accession>A0A8C8X2G4</accession>
<evidence type="ECO:0000313" key="1">
    <source>
        <dbReference type="Ensembl" id="ENSPLOP00000011773.1"/>
    </source>
</evidence>
<dbReference type="Ensembl" id="ENSPLOT00000013027.1">
    <property type="protein sequence ID" value="ENSPLOP00000011773.1"/>
    <property type="gene ID" value="ENSPLOG00000008624.1"/>
</dbReference>
<dbReference type="GeneTree" id="ENSGT00950000186070"/>
<reference evidence="1" key="2">
    <citation type="submission" date="2025-08" db="UniProtKB">
        <authorList>
            <consortium name="Ensembl"/>
        </authorList>
    </citation>
    <scope>IDENTIFICATION</scope>
</reference>
<evidence type="ECO:0000313" key="2">
    <source>
        <dbReference type="Proteomes" id="UP000694399"/>
    </source>
</evidence>
<dbReference type="AlphaFoldDB" id="A0A8C8X2G4"/>
<keyword evidence="2" id="KW-1185">Reference proteome</keyword>
<sequence length="108" mass="11799">MVMGSCFCIGLERPKYFHIATDKAVYLEMNAMSVVSHWGDCVQRVCLCVLEGLETGFSWGCPFTGVQGEAPGKSRGALTAYLSRGPVSGYCKPSVKTSPRTCSWHKNK</sequence>
<dbReference type="Proteomes" id="UP000694399">
    <property type="component" value="Chromosome B4"/>
</dbReference>
<reference evidence="1" key="1">
    <citation type="journal article" date="2019" name="bioRxiv">
        <title>Long live the king: chromosome-level assembly of the lion (Panthera leo) using linked-read, Hi-C, and long read data.</title>
        <authorList>
            <person name="Armstrong E.E."/>
            <person name="Taylor R.W."/>
            <person name="Miller D.E."/>
            <person name="Kaelin C."/>
            <person name="Barsh G."/>
            <person name="Hadly E.A."/>
            <person name="Petrov D."/>
        </authorList>
    </citation>
    <scope>NUCLEOTIDE SEQUENCE [LARGE SCALE GENOMIC DNA]</scope>
</reference>